<evidence type="ECO:0000313" key="3">
    <source>
        <dbReference type="EMBL" id="CAJ2504284.1"/>
    </source>
</evidence>
<proteinExistence type="predicted"/>
<gene>
    <name evidence="3" type="ORF">KHLLAP_LOCUS4752</name>
</gene>
<protein>
    <submittedName>
        <fullName evidence="3">Uu.00g116780.m01.CDS01</fullName>
    </submittedName>
</protein>
<dbReference type="Pfam" id="PF24883">
    <property type="entry name" value="NPHP3_N"/>
    <property type="match status" value="1"/>
</dbReference>
<dbReference type="InterPro" id="IPR056884">
    <property type="entry name" value="NPHP3-like_N"/>
</dbReference>
<evidence type="ECO:0000259" key="2">
    <source>
        <dbReference type="Pfam" id="PF24883"/>
    </source>
</evidence>
<dbReference type="Proteomes" id="UP001295740">
    <property type="component" value="Unassembled WGS sequence"/>
</dbReference>
<dbReference type="PANTHER" id="PTHR10039:SF5">
    <property type="entry name" value="NACHT DOMAIN-CONTAINING PROTEIN"/>
    <property type="match status" value="1"/>
</dbReference>
<accession>A0AAI8VH57</accession>
<dbReference type="AlphaFoldDB" id="A0AAI8VH57"/>
<comment type="caution">
    <text evidence="3">The sequence shown here is derived from an EMBL/GenBank/DDBJ whole genome shotgun (WGS) entry which is preliminary data.</text>
</comment>
<dbReference type="EMBL" id="CAUWAG010000006">
    <property type="protein sequence ID" value="CAJ2504284.1"/>
    <property type="molecule type" value="Genomic_DNA"/>
</dbReference>
<keyword evidence="4" id="KW-1185">Reference proteome</keyword>
<evidence type="ECO:0000313" key="4">
    <source>
        <dbReference type="Proteomes" id="UP001295740"/>
    </source>
</evidence>
<sequence>MDPLSALAIAAAVVQFVDIGGRLLKKAWESHNGHAREKTEQQQLEEVEKQLSFLIDGVREASKTLSGSIVSNPTTPMQAQLLRLHAECVDISTEFNAAIQHMRALAQRPTRNRFSFRGHQSADKDVRDRDVRHILERLPVLRREVIDCVVLGLWDNSKETQQRELCLSRQMDAVIGMLAQLDESTKRAVQGFRAEEVDGDISGLRHELVETIWRKDWTSDAALTNTPEDDTPTRMNTDVVAHAISRDVGFETACLREAAIAQNFIGTYSWIFQAEPKWQNNKSAWDSFPKWLEDGSEPFYWITAKPGSGKSTLMKFVLQHKFLREGLSRWAGSLPFLVCKYYAWHPGQSLQKSIEGLKRTVLAQALLLFPELARIVTPRRWALFQVLRKDPVFPPWDTWELQESFDALLSQCGKPIKLLLA</sequence>
<keyword evidence="1" id="KW-0677">Repeat</keyword>
<dbReference type="PANTHER" id="PTHR10039">
    <property type="entry name" value="AMELOGENIN"/>
    <property type="match status" value="1"/>
</dbReference>
<reference evidence="3" key="1">
    <citation type="submission" date="2023-10" db="EMBL/GenBank/DDBJ databases">
        <authorList>
            <person name="Hackl T."/>
        </authorList>
    </citation>
    <scope>NUCLEOTIDE SEQUENCE</scope>
</reference>
<name>A0AAI8VH57_9PEZI</name>
<feature type="domain" description="Nephrocystin 3-like N-terminal" evidence="2">
    <location>
        <begin position="286"/>
        <end position="377"/>
    </location>
</feature>
<evidence type="ECO:0000256" key="1">
    <source>
        <dbReference type="ARBA" id="ARBA00022737"/>
    </source>
</evidence>
<organism evidence="3 4">
    <name type="scientific">Anthostomella pinea</name>
    <dbReference type="NCBI Taxonomy" id="933095"/>
    <lineage>
        <taxon>Eukaryota</taxon>
        <taxon>Fungi</taxon>
        <taxon>Dikarya</taxon>
        <taxon>Ascomycota</taxon>
        <taxon>Pezizomycotina</taxon>
        <taxon>Sordariomycetes</taxon>
        <taxon>Xylariomycetidae</taxon>
        <taxon>Xylariales</taxon>
        <taxon>Xylariaceae</taxon>
        <taxon>Anthostomella</taxon>
    </lineage>
</organism>